<dbReference type="Proteomes" id="UP000789901">
    <property type="component" value="Unassembled WGS sequence"/>
</dbReference>
<reference evidence="1 2" key="1">
    <citation type="submission" date="2021-06" db="EMBL/GenBank/DDBJ databases">
        <authorList>
            <person name="Kallberg Y."/>
            <person name="Tangrot J."/>
            <person name="Rosling A."/>
        </authorList>
    </citation>
    <scope>NUCLEOTIDE SEQUENCE [LARGE SCALE GENOMIC DNA]</scope>
    <source>
        <strain evidence="1 2">120-4 pot B 10/14</strain>
    </source>
</reference>
<dbReference type="EMBL" id="CAJVQB010046828">
    <property type="protein sequence ID" value="CAG8833167.1"/>
    <property type="molecule type" value="Genomic_DNA"/>
</dbReference>
<feature type="non-terminal residue" evidence="1">
    <location>
        <position position="155"/>
    </location>
</feature>
<dbReference type="Gene3D" id="2.40.30.10">
    <property type="entry name" value="Translation factors"/>
    <property type="match status" value="1"/>
</dbReference>
<dbReference type="PANTHER" id="PTHR42908">
    <property type="entry name" value="TRANSLATION ELONGATION FACTOR-RELATED"/>
    <property type="match status" value="1"/>
</dbReference>
<evidence type="ECO:0000313" key="2">
    <source>
        <dbReference type="Proteomes" id="UP000789901"/>
    </source>
</evidence>
<dbReference type="SUPFAM" id="SSF50447">
    <property type="entry name" value="Translation proteins"/>
    <property type="match status" value="1"/>
</dbReference>
<evidence type="ECO:0000313" key="1">
    <source>
        <dbReference type="EMBL" id="CAG8833167.1"/>
    </source>
</evidence>
<keyword evidence="2" id="KW-1185">Reference proteome</keyword>
<sequence>TEIAEAIRKCDSDGPLMIYVTKLYNLSDASTFDAFGQILSGSVIKGQTVKVLWRRIFNNDEEDMTIWEVLDVWIFESRKDELSEVEYENEITRLSNNISLAWIGFKKFLGFIGIKKFSHNAFSILEFDNKDDEADKRKQSDCPKVRDIIDVAIIS</sequence>
<gene>
    <name evidence="1" type="ORF">GMARGA_LOCUS31416</name>
</gene>
<organism evidence="1 2">
    <name type="scientific">Gigaspora margarita</name>
    <dbReference type="NCBI Taxonomy" id="4874"/>
    <lineage>
        <taxon>Eukaryota</taxon>
        <taxon>Fungi</taxon>
        <taxon>Fungi incertae sedis</taxon>
        <taxon>Mucoromycota</taxon>
        <taxon>Glomeromycotina</taxon>
        <taxon>Glomeromycetes</taxon>
        <taxon>Diversisporales</taxon>
        <taxon>Gigasporaceae</taxon>
        <taxon>Gigaspora</taxon>
    </lineage>
</organism>
<dbReference type="PANTHER" id="PTHR42908:SF6">
    <property type="entry name" value="116 KDA U5 SMALL NUCLEAR RIBONUCLEOPROTEIN COMPONENT"/>
    <property type="match status" value="1"/>
</dbReference>
<accession>A0ABN7WIZ1</accession>
<dbReference type="InterPro" id="IPR009000">
    <property type="entry name" value="Transl_B-barrel_sf"/>
</dbReference>
<feature type="non-terminal residue" evidence="1">
    <location>
        <position position="1"/>
    </location>
</feature>
<name>A0ABN7WIZ1_GIGMA</name>
<comment type="caution">
    <text evidence="1">The sequence shown here is derived from an EMBL/GenBank/DDBJ whole genome shotgun (WGS) entry which is preliminary data.</text>
</comment>
<proteinExistence type="predicted"/>
<protein>
    <submittedName>
        <fullName evidence="1">12870_t:CDS:1</fullName>
    </submittedName>
</protein>